<dbReference type="SUPFAM" id="SSF56112">
    <property type="entry name" value="Protein kinase-like (PK-like)"/>
    <property type="match status" value="2"/>
</dbReference>
<keyword evidence="4" id="KW-1185">Reference proteome</keyword>
<name>A0A0C3SEI1_PHLG1</name>
<dbReference type="InterPro" id="IPR008266">
    <property type="entry name" value="Tyr_kinase_AS"/>
</dbReference>
<evidence type="ECO:0000313" key="3">
    <source>
        <dbReference type="EMBL" id="KIP10530.1"/>
    </source>
</evidence>
<feature type="chain" id="PRO_5002169872" description="Protein kinase domain-containing protein" evidence="1">
    <location>
        <begin position="24"/>
        <end position="501"/>
    </location>
</feature>
<dbReference type="STRING" id="745531.A0A0C3SEI1"/>
<dbReference type="Gene3D" id="1.10.510.10">
    <property type="entry name" value="Transferase(Phosphotransferase) domain 1"/>
    <property type="match status" value="1"/>
</dbReference>
<dbReference type="AlphaFoldDB" id="A0A0C3SEI1"/>
<sequence>MSCRPFQLFSIGVLIFASSFTVSVYDRGGVLHSCQMQVYDSHGLTDDFIRVVRLLSFDAGEIDLGRDPTVTAVGATKSEEYPRYNIKQSSPLPHIPSPQRTTIGRPIWTSHSLLGRGTSVWRVHSHNAPQDEQIMKTAWRHEDCDGEAEVYSYLDECKITGSPGIAAFRSGQDISFVPAGSLREVVLSVNSLRPREARLPKDIILHRVVLTSIGKPLWEYDTPAQFIRALLAIVQGIRTLEQHDILHRDISAGNVLLATNSRPGYEAFLTDFEFAKIPSRPKPTAIPTSRWHITHMVNERKVHNQSVIEHISWSNGISHASGPEMTGTLQFMAIDMLDNCTTYTHGVGCPPTYEPVKRAVRHELESLVWVAEYALFRKAHQAVAHLSSSHADRKEVETAFAEEFGCNVPSRLVKQRRQTAILPRAPHGPQQKITPYLDEPLRQLIPALMGIVKSQNDHQDLDSGQFWSAERVEYEQRAPMPMTCDSLEGVLRKYASVMRIF</sequence>
<dbReference type="PANTHER" id="PTHR38248:SF2">
    <property type="entry name" value="FUNK1 11"/>
    <property type="match status" value="1"/>
</dbReference>
<feature type="domain" description="Protein kinase" evidence="2">
    <location>
        <begin position="108"/>
        <end position="405"/>
    </location>
</feature>
<gene>
    <name evidence="3" type="ORF">PHLGIDRAFT_232840</name>
</gene>
<accession>A0A0C3SEI1</accession>
<dbReference type="Pfam" id="PF17667">
    <property type="entry name" value="Pkinase_fungal"/>
    <property type="match status" value="1"/>
</dbReference>
<evidence type="ECO:0000256" key="1">
    <source>
        <dbReference type="SAM" id="SignalP"/>
    </source>
</evidence>
<protein>
    <recommendedName>
        <fullName evidence="2">Protein kinase domain-containing protein</fullName>
    </recommendedName>
</protein>
<dbReference type="GO" id="GO:0004672">
    <property type="term" value="F:protein kinase activity"/>
    <property type="evidence" value="ECO:0007669"/>
    <property type="project" value="InterPro"/>
</dbReference>
<dbReference type="SMART" id="SM00220">
    <property type="entry name" value="S_TKc"/>
    <property type="match status" value="1"/>
</dbReference>
<dbReference type="GO" id="GO:0005524">
    <property type="term" value="F:ATP binding"/>
    <property type="evidence" value="ECO:0007669"/>
    <property type="project" value="InterPro"/>
</dbReference>
<dbReference type="HOGENOM" id="CLU_648903_0_0_1"/>
<keyword evidence="1" id="KW-0732">Signal</keyword>
<dbReference type="InterPro" id="IPR000719">
    <property type="entry name" value="Prot_kinase_dom"/>
</dbReference>
<organism evidence="3 4">
    <name type="scientific">Phlebiopsis gigantea (strain 11061_1 CR5-6)</name>
    <name type="common">White-rot fungus</name>
    <name type="synonym">Peniophora gigantea</name>
    <dbReference type="NCBI Taxonomy" id="745531"/>
    <lineage>
        <taxon>Eukaryota</taxon>
        <taxon>Fungi</taxon>
        <taxon>Dikarya</taxon>
        <taxon>Basidiomycota</taxon>
        <taxon>Agaricomycotina</taxon>
        <taxon>Agaricomycetes</taxon>
        <taxon>Polyporales</taxon>
        <taxon>Phanerochaetaceae</taxon>
        <taxon>Phlebiopsis</taxon>
    </lineage>
</organism>
<dbReference type="Proteomes" id="UP000053257">
    <property type="component" value="Unassembled WGS sequence"/>
</dbReference>
<dbReference type="PANTHER" id="PTHR38248">
    <property type="entry name" value="FUNK1 6"/>
    <property type="match status" value="1"/>
</dbReference>
<dbReference type="EMBL" id="KN840454">
    <property type="protein sequence ID" value="KIP10530.1"/>
    <property type="molecule type" value="Genomic_DNA"/>
</dbReference>
<dbReference type="OrthoDB" id="3271155at2759"/>
<proteinExistence type="predicted"/>
<evidence type="ECO:0000313" key="4">
    <source>
        <dbReference type="Proteomes" id="UP000053257"/>
    </source>
</evidence>
<evidence type="ECO:0000259" key="2">
    <source>
        <dbReference type="SMART" id="SM00220"/>
    </source>
</evidence>
<dbReference type="PROSITE" id="PS00109">
    <property type="entry name" value="PROTEIN_KINASE_TYR"/>
    <property type="match status" value="1"/>
</dbReference>
<reference evidence="3 4" key="1">
    <citation type="journal article" date="2014" name="PLoS Genet.">
        <title>Analysis of the Phlebiopsis gigantea genome, transcriptome and secretome provides insight into its pioneer colonization strategies of wood.</title>
        <authorList>
            <person name="Hori C."/>
            <person name="Ishida T."/>
            <person name="Igarashi K."/>
            <person name="Samejima M."/>
            <person name="Suzuki H."/>
            <person name="Master E."/>
            <person name="Ferreira P."/>
            <person name="Ruiz-Duenas F.J."/>
            <person name="Held B."/>
            <person name="Canessa P."/>
            <person name="Larrondo L.F."/>
            <person name="Schmoll M."/>
            <person name="Druzhinina I.S."/>
            <person name="Kubicek C.P."/>
            <person name="Gaskell J.A."/>
            <person name="Kersten P."/>
            <person name="St John F."/>
            <person name="Glasner J."/>
            <person name="Sabat G."/>
            <person name="Splinter BonDurant S."/>
            <person name="Syed K."/>
            <person name="Yadav J."/>
            <person name="Mgbeahuruike A.C."/>
            <person name="Kovalchuk A."/>
            <person name="Asiegbu F.O."/>
            <person name="Lackner G."/>
            <person name="Hoffmeister D."/>
            <person name="Rencoret J."/>
            <person name="Gutierrez A."/>
            <person name="Sun H."/>
            <person name="Lindquist E."/>
            <person name="Barry K."/>
            <person name="Riley R."/>
            <person name="Grigoriev I.V."/>
            <person name="Henrissat B."/>
            <person name="Kues U."/>
            <person name="Berka R.M."/>
            <person name="Martinez A.T."/>
            <person name="Covert S.F."/>
            <person name="Blanchette R.A."/>
            <person name="Cullen D."/>
        </authorList>
    </citation>
    <scope>NUCLEOTIDE SEQUENCE [LARGE SCALE GENOMIC DNA]</scope>
    <source>
        <strain evidence="3 4">11061_1 CR5-6</strain>
    </source>
</reference>
<feature type="signal peptide" evidence="1">
    <location>
        <begin position="1"/>
        <end position="23"/>
    </location>
</feature>
<dbReference type="InterPro" id="IPR011009">
    <property type="entry name" value="Kinase-like_dom_sf"/>
</dbReference>
<dbReference type="InterPro" id="IPR040976">
    <property type="entry name" value="Pkinase_fungal"/>
</dbReference>